<dbReference type="EMBL" id="JACRVF010000005">
    <property type="protein sequence ID" value="MBC5994345.1"/>
    <property type="molecule type" value="Genomic_DNA"/>
</dbReference>
<dbReference type="RefSeq" id="WP_187068377.1">
    <property type="nucleotide sequence ID" value="NZ_JACRVF010000005.1"/>
</dbReference>
<evidence type="ECO:0000313" key="1">
    <source>
        <dbReference type="EMBL" id="MBC5994345.1"/>
    </source>
</evidence>
<sequence length="161" mass="18743">MKELIEKYVVDKFGNIEIPESEEEKQKLARALLGVSLISNLDYWLDNAFDLVSNPEREKPFTRENAASKKDKAFRAAFTNLDDEVKEKIKQLIADTTTGLLFSHLVSFDQFDFGELQIKLTPKTLHGVTEELTITKKWEDLHDELPEWMENFSKHQEQLKN</sequence>
<organism evidence="1 2">
    <name type="scientific">Pontibacter cellulosilyticus</name>
    <dbReference type="NCBI Taxonomy" id="1720253"/>
    <lineage>
        <taxon>Bacteria</taxon>
        <taxon>Pseudomonadati</taxon>
        <taxon>Bacteroidota</taxon>
        <taxon>Cytophagia</taxon>
        <taxon>Cytophagales</taxon>
        <taxon>Hymenobacteraceae</taxon>
        <taxon>Pontibacter</taxon>
    </lineage>
</organism>
<gene>
    <name evidence="1" type="ORF">H8S84_15965</name>
</gene>
<accession>A0A923SPP1</accession>
<dbReference type="Proteomes" id="UP000603640">
    <property type="component" value="Unassembled WGS sequence"/>
</dbReference>
<reference evidence="1" key="1">
    <citation type="submission" date="2020-08" db="EMBL/GenBank/DDBJ databases">
        <title>Pontibacter sp. SD6 16S ribosomal RNA gene Genome sequencing and assembly.</title>
        <authorList>
            <person name="Kang M."/>
        </authorList>
    </citation>
    <scope>NUCLEOTIDE SEQUENCE</scope>
    <source>
        <strain evidence="1">SD6</strain>
    </source>
</reference>
<proteinExistence type="predicted"/>
<keyword evidence="2" id="KW-1185">Reference proteome</keyword>
<name>A0A923SPP1_9BACT</name>
<evidence type="ECO:0000313" key="2">
    <source>
        <dbReference type="Proteomes" id="UP000603640"/>
    </source>
</evidence>
<dbReference type="AlphaFoldDB" id="A0A923SPP1"/>
<protein>
    <submittedName>
        <fullName evidence="1">Uncharacterized protein</fullName>
    </submittedName>
</protein>
<comment type="caution">
    <text evidence="1">The sequence shown here is derived from an EMBL/GenBank/DDBJ whole genome shotgun (WGS) entry which is preliminary data.</text>
</comment>